<dbReference type="PANTHER" id="PTHR47216">
    <property type="match status" value="1"/>
</dbReference>
<evidence type="ECO:0000259" key="4">
    <source>
        <dbReference type="PROSITE" id="PS50056"/>
    </source>
</evidence>
<dbReference type="AlphaFoldDB" id="A0A813A4P2"/>
<feature type="transmembrane region" description="Helical" evidence="3">
    <location>
        <begin position="89"/>
        <end position="106"/>
    </location>
</feature>
<feature type="transmembrane region" description="Helical" evidence="3">
    <location>
        <begin position="49"/>
        <end position="69"/>
    </location>
</feature>
<dbReference type="InterPro" id="IPR016130">
    <property type="entry name" value="Tyr_Pase_AS"/>
</dbReference>
<protein>
    <submittedName>
        <fullName evidence="5">YnbD protein</fullName>
    </submittedName>
</protein>
<dbReference type="PROSITE" id="PS00383">
    <property type="entry name" value="TYR_PHOSPHATASE_1"/>
    <property type="match status" value="1"/>
</dbReference>
<evidence type="ECO:0000256" key="3">
    <source>
        <dbReference type="SAM" id="Phobius"/>
    </source>
</evidence>
<dbReference type="SMART" id="SM00195">
    <property type="entry name" value="DSPc"/>
    <property type="match status" value="1"/>
</dbReference>
<dbReference type="Pfam" id="PF00782">
    <property type="entry name" value="DSPc"/>
    <property type="match status" value="1"/>
</dbReference>
<dbReference type="PANTHER" id="PTHR47216:SF4">
    <property type="entry name" value="OS01G0859400 PROTEIN"/>
    <property type="match status" value="1"/>
</dbReference>
<dbReference type="SUPFAM" id="SSF52799">
    <property type="entry name" value="(Phosphotyrosine protein) phosphatases II"/>
    <property type="match status" value="1"/>
</dbReference>
<keyword evidence="1" id="KW-0378">Hydrolase</keyword>
<organism evidence="5 6">
    <name type="scientific">Symbiodinium necroappetens</name>
    <dbReference type="NCBI Taxonomy" id="1628268"/>
    <lineage>
        <taxon>Eukaryota</taxon>
        <taxon>Sar</taxon>
        <taxon>Alveolata</taxon>
        <taxon>Dinophyceae</taxon>
        <taxon>Suessiales</taxon>
        <taxon>Symbiodiniaceae</taxon>
        <taxon>Symbiodinium</taxon>
    </lineage>
</organism>
<sequence>MGAVHAVSLKYVGLAGMAATAARMITPSDVDRWLSVDDPDWASICNIQLLMGLYLYNVSFINAVIALLFNLRLGMSILGKDPVSGSVPLWSYVLFFGFHGPTFLYTKIQRERDRKSGVAPADEVEPGWWVGGRYSNELGKRWAGNIDLTCEFPETSTQDRYLLIECWDGVPPTPDQLEEAAQFAVAAHERGDVLVHCAHGRGRSTTTLCACLVRAGLYPTWEEAFHAIKQKRRVVKLNRSMRMALTEWQAKYSSKVK</sequence>
<dbReference type="InterPro" id="IPR029021">
    <property type="entry name" value="Prot-tyrosine_phosphatase-like"/>
</dbReference>
<keyword evidence="3" id="KW-0472">Membrane</keyword>
<dbReference type="EMBL" id="CAJNJA010055253">
    <property type="protein sequence ID" value="CAE7854957.1"/>
    <property type="molecule type" value="Genomic_DNA"/>
</dbReference>
<keyword evidence="3" id="KW-0812">Transmembrane</keyword>
<dbReference type="Gene3D" id="3.90.190.10">
    <property type="entry name" value="Protein tyrosine phosphatase superfamily"/>
    <property type="match status" value="1"/>
</dbReference>
<accession>A0A813A4P2</accession>
<proteinExistence type="predicted"/>
<reference evidence="5" key="1">
    <citation type="submission" date="2021-02" db="EMBL/GenBank/DDBJ databases">
        <authorList>
            <person name="Dougan E. K."/>
            <person name="Rhodes N."/>
            <person name="Thang M."/>
            <person name="Chan C."/>
        </authorList>
    </citation>
    <scope>NUCLEOTIDE SEQUENCE</scope>
</reference>
<dbReference type="GO" id="GO:0004721">
    <property type="term" value="F:phosphoprotein phosphatase activity"/>
    <property type="evidence" value="ECO:0007669"/>
    <property type="project" value="UniProtKB-KW"/>
</dbReference>
<evidence type="ECO:0000256" key="1">
    <source>
        <dbReference type="ARBA" id="ARBA00022801"/>
    </source>
</evidence>
<dbReference type="InterPro" id="IPR000387">
    <property type="entry name" value="Tyr_Pase_dom"/>
</dbReference>
<dbReference type="PROSITE" id="PS50056">
    <property type="entry name" value="TYR_PHOSPHATASE_2"/>
    <property type="match status" value="1"/>
</dbReference>
<feature type="domain" description="Tyrosine specific protein phosphatases" evidence="4">
    <location>
        <begin position="175"/>
        <end position="253"/>
    </location>
</feature>
<keyword evidence="6" id="KW-1185">Reference proteome</keyword>
<gene>
    <name evidence="5" type="primary">ynbD</name>
    <name evidence="5" type="ORF">SNEC2469_LOCUS26790</name>
</gene>
<dbReference type="OrthoDB" id="1890923at2759"/>
<keyword evidence="3" id="KW-1133">Transmembrane helix</keyword>
<evidence type="ECO:0000313" key="6">
    <source>
        <dbReference type="Proteomes" id="UP000601435"/>
    </source>
</evidence>
<keyword evidence="2" id="KW-0904">Protein phosphatase</keyword>
<evidence type="ECO:0000256" key="2">
    <source>
        <dbReference type="ARBA" id="ARBA00022912"/>
    </source>
</evidence>
<comment type="caution">
    <text evidence="5">The sequence shown here is derived from an EMBL/GenBank/DDBJ whole genome shotgun (WGS) entry which is preliminary data.</text>
</comment>
<dbReference type="InterPro" id="IPR020422">
    <property type="entry name" value="TYR_PHOSPHATASE_DUAL_dom"/>
</dbReference>
<name>A0A813A4P2_9DINO</name>
<dbReference type="Proteomes" id="UP000601435">
    <property type="component" value="Unassembled WGS sequence"/>
</dbReference>
<dbReference type="InterPro" id="IPR000340">
    <property type="entry name" value="Dual-sp_phosphatase_cat-dom"/>
</dbReference>
<evidence type="ECO:0000313" key="5">
    <source>
        <dbReference type="EMBL" id="CAE7854957.1"/>
    </source>
</evidence>